<comment type="caution">
    <text evidence="2">The sequence shown here is derived from an EMBL/GenBank/DDBJ whole genome shotgun (WGS) entry which is preliminary data.</text>
</comment>
<dbReference type="Pfam" id="PF19276">
    <property type="entry name" value="HD_assoc_2"/>
    <property type="match status" value="1"/>
</dbReference>
<dbReference type="InterPro" id="IPR050135">
    <property type="entry name" value="dGTPase-like"/>
</dbReference>
<dbReference type="GO" id="GO:0006203">
    <property type="term" value="P:dGTP catabolic process"/>
    <property type="evidence" value="ECO:0007669"/>
    <property type="project" value="TreeGrafter"/>
</dbReference>
<gene>
    <name evidence="2" type="ORF">AKJ57_00530</name>
</gene>
<organism evidence="2 3">
    <name type="scientific">candidate division MSBL1 archaeon SCGC-AAA259A05</name>
    <dbReference type="NCBI Taxonomy" id="1698259"/>
    <lineage>
        <taxon>Archaea</taxon>
        <taxon>Methanobacteriati</taxon>
        <taxon>Methanobacteriota</taxon>
        <taxon>candidate division MSBL1</taxon>
    </lineage>
</organism>
<keyword evidence="3" id="KW-1185">Reference proteome</keyword>
<dbReference type="CDD" id="cd00077">
    <property type="entry name" value="HDc"/>
    <property type="match status" value="1"/>
</dbReference>
<evidence type="ECO:0000259" key="1">
    <source>
        <dbReference type="PROSITE" id="PS51831"/>
    </source>
</evidence>
<dbReference type="PANTHER" id="PTHR11373:SF4">
    <property type="entry name" value="DEOXYNUCLEOSIDE TRIPHOSPHATE TRIPHOSPHOHYDROLASE SAMHD1"/>
    <property type="match status" value="1"/>
</dbReference>
<dbReference type="Gene3D" id="1.10.3210.10">
    <property type="entry name" value="Hypothetical protein af1432"/>
    <property type="match status" value="1"/>
</dbReference>
<dbReference type="InterPro" id="IPR006674">
    <property type="entry name" value="HD_domain"/>
</dbReference>
<dbReference type="AlphaFoldDB" id="A0A133UBN7"/>
<dbReference type="Pfam" id="PF01966">
    <property type="entry name" value="HD"/>
    <property type="match status" value="1"/>
</dbReference>
<dbReference type="Proteomes" id="UP000070163">
    <property type="component" value="Unassembled WGS sequence"/>
</dbReference>
<proteinExistence type="predicted"/>
<dbReference type="PATRIC" id="fig|1698259.3.peg.791"/>
<dbReference type="SMART" id="SM00471">
    <property type="entry name" value="HDc"/>
    <property type="match status" value="1"/>
</dbReference>
<dbReference type="EMBL" id="LHXJ01000004">
    <property type="protein sequence ID" value="KXA91607.1"/>
    <property type="molecule type" value="Genomic_DNA"/>
</dbReference>
<feature type="domain" description="HD" evidence="1">
    <location>
        <begin position="53"/>
        <end position="172"/>
    </location>
</feature>
<protein>
    <recommendedName>
        <fullName evidence="1">HD domain-containing protein</fullName>
    </recommendedName>
</protein>
<dbReference type="InterPro" id="IPR045509">
    <property type="entry name" value="HD_assoc_2"/>
</dbReference>
<dbReference type="PANTHER" id="PTHR11373">
    <property type="entry name" value="DEOXYNUCLEOSIDE TRIPHOSPHATE TRIPHOSPHOHYDROLASE"/>
    <property type="match status" value="1"/>
</dbReference>
<name>A0A133UBN7_9EURY</name>
<sequence>MMYAKYVKDPVHGYIGLTDVEKNIIDTFPVQRLRGIKQLSVTNIAYPGGDHSRFSHALGTMHLAGKIVESLKPEESISNDDWQLVRLGGLLHDIGHGPFSHSYEAILAPHRGLTHEDMGAKVIRKSSLSDKIRSQGFDPNELAELVFGNPKRNKYLKQIITSQFDADKMDFLLRDSYFTGVEYGQIDVHRLIQAMEVIDGDITIDKKALSALETFMIARYEMFLNVYYHHSVRAAEIMLRKAMNHARELLELTTFDDVEDFLKLDDAYVVSGLRELDPSEHEKNSRKEAKIAKETFRKLNERNLIKPAYERELHIKDEYIAKLLSDESVRTQKESEIAEKAEIKPGNVTVDVPTLASMPYYPREIDPVEIPIFEVTVEGGRNQVSLSESSQLVNVLKGYVDLLRVYTSQEHRKKIRHVSEEVFKELPFSAQLSM</sequence>
<evidence type="ECO:0000313" key="3">
    <source>
        <dbReference type="Proteomes" id="UP000070163"/>
    </source>
</evidence>
<reference evidence="2 3" key="1">
    <citation type="journal article" date="2016" name="Sci. Rep.">
        <title>Metabolic traits of an uncultured archaeal lineage -MSBL1- from brine pools of the Red Sea.</title>
        <authorList>
            <person name="Mwirichia R."/>
            <person name="Alam I."/>
            <person name="Rashid M."/>
            <person name="Vinu M."/>
            <person name="Ba-Alawi W."/>
            <person name="Anthony Kamau A."/>
            <person name="Kamanda Ngugi D."/>
            <person name="Goker M."/>
            <person name="Klenk H.P."/>
            <person name="Bajic V."/>
            <person name="Stingl U."/>
        </authorList>
    </citation>
    <scope>NUCLEOTIDE SEQUENCE [LARGE SCALE GENOMIC DNA]</scope>
    <source>
        <strain evidence="2">SCGC-AAA259A05</strain>
    </source>
</reference>
<dbReference type="SUPFAM" id="SSF109604">
    <property type="entry name" value="HD-domain/PDEase-like"/>
    <property type="match status" value="1"/>
</dbReference>
<dbReference type="PROSITE" id="PS51831">
    <property type="entry name" value="HD"/>
    <property type="match status" value="1"/>
</dbReference>
<evidence type="ECO:0000313" key="2">
    <source>
        <dbReference type="EMBL" id="KXA91607.1"/>
    </source>
</evidence>
<accession>A0A133UBN7</accession>
<dbReference type="InterPro" id="IPR003607">
    <property type="entry name" value="HD/PDEase_dom"/>
</dbReference>
<dbReference type="GO" id="GO:0008832">
    <property type="term" value="F:dGTPase activity"/>
    <property type="evidence" value="ECO:0007669"/>
    <property type="project" value="TreeGrafter"/>
</dbReference>